<dbReference type="GO" id="GO:0039645">
    <property type="term" value="P:symbiont-mediated perturbation of host cell cycle G1/S transition checkpoint"/>
    <property type="evidence" value="ECO:0007669"/>
    <property type="project" value="UniProtKB-KW"/>
</dbReference>
<dbReference type="SUPFAM" id="SSF161234">
    <property type="entry name" value="E7 C-terminal domain-like"/>
    <property type="match status" value="1"/>
</dbReference>
<keyword evidence="1" id="KW-1121">Modulation of host cell cycle by virus</keyword>
<keyword evidence="13" id="KW-0804">Transcription</keyword>
<dbReference type="RefSeq" id="YP_009552048.1">
    <property type="nucleotide sequence ID" value="NC_040580.1"/>
</dbReference>
<keyword evidence="11" id="KW-0238">DNA-binding</keyword>
<dbReference type="EMBL" id="MH376689">
    <property type="protein sequence ID" value="AXB87777.1"/>
    <property type="molecule type" value="Genomic_DNA"/>
</dbReference>
<sequence length="93" mass="10262">MKGFPLDIVLELNTLKGEVPNNQSDDGSLSPDSSGEEEPCLNLSPHEVQTICWLCHCRLRLVVVTSRNSLLQLHCLLLQDLHLQCAGCTLNHG</sequence>
<keyword evidence="8" id="KW-1114">Inhibition of host interferon signaling pathway by virus</keyword>
<evidence type="ECO:0000256" key="2">
    <source>
        <dbReference type="ARBA" id="ARBA00022518"/>
    </source>
</evidence>
<proteinExistence type="predicted"/>
<keyword evidence="7" id="KW-0863">Zinc-finger</keyword>
<dbReference type="GeneID" id="41702300"/>
<evidence type="ECO:0000256" key="13">
    <source>
        <dbReference type="ARBA" id="ARBA00023163"/>
    </source>
</evidence>
<evidence type="ECO:0000256" key="7">
    <source>
        <dbReference type="ARBA" id="ARBA00022771"/>
    </source>
</evidence>
<evidence type="ECO:0000256" key="11">
    <source>
        <dbReference type="ARBA" id="ARBA00023125"/>
    </source>
</evidence>
<keyword evidence="14" id="KW-1035">Host cytoplasm</keyword>
<evidence type="ECO:0000256" key="10">
    <source>
        <dbReference type="ARBA" id="ARBA00023015"/>
    </source>
</evidence>
<feature type="compositionally biased region" description="Low complexity" evidence="18">
    <location>
        <begin position="24"/>
        <end position="33"/>
    </location>
</feature>
<keyword evidence="10" id="KW-0805">Transcription regulation</keyword>
<keyword evidence="6" id="KW-0479">Metal-binding</keyword>
<keyword evidence="15" id="KW-0922">Interferon antiviral system evasion</keyword>
<keyword evidence="12" id="KW-0010">Activator</keyword>
<dbReference type="Gene3D" id="3.30.160.330">
    <property type="match status" value="1"/>
</dbReference>
<dbReference type="Proteomes" id="UP000290659">
    <property type="component" value="Segment"/>
</dbReference>
<dbReference type="GO" id="GO:0052170">
    <property type="term" value="P:symbiont-mediated suppression of host innate immune response"/>
    <property type="evidence" value="ECO:0007669"/>
    <property type="project" value="UniProtKB-KW"/>
</dbReference>
<reference evidence="19" key="1">
    <citation type="submission" date="2018-05" db="EMBL/GenBank/DDBJ databases">
        <title>Genomic characterization of Erethizon dorsatum papillomavirus 2, a new papillomavirus species marked by its exceptional genome size.</title>
        <authorList>
            <person name="Vanmechelen B."/>
            <person name="Lockwood S.L."/>
            <person name="Schwartz S.L."/>
            <person name="Maes R."/>
            <person name="Maes P."/>
        </authorList>
    </citation>
    <scope>NUCLEOTIDE SEQUENCE [LARGE SCALE GENOMIC DNA]</scope>
    <source>
        <strain evidence="19">AZ-SWCC-2016</strain>
    </source>
</reference>
<feature type="region of interest" description="Disordered" evidence="18">
    <location>
        <begin position="17"/>
        <end position="40"/>
    </location>
</feature>
<evidence type="ECO:0000256" key="15">
    <source>
        <dbReference type="ARBA" id="ARBA00023258"/>
    </source>
</evidence>
<evidence type="ECO:0000256" key="3">
    <source>
        <dbReference type="ARBA" id="ARBA00022562"/>
    </source>
</evidence>
<keyword evidence="16" id="KW-0899">Viral immunoevasion</keyword>
<keyword evidence="3" id="KW-1048">Host nucleus</keyword>
<dbReference type="KEGG" id="vg:41702300"/>
<evidence type="ECO:0000256" key="17">
    <source>
        <dbReference type="ARBA" id="ARBA00023309"/>
    </source>
</evidence>
<name>A0A2Z5ENB5_9PAPI</name>
<evidence type="ECO:0000256" key="4">
    <source>
        <dbReference type="ARBA" id="ARBA00022581"/>
    </source>
</evidence>
<dbReference type="GO" id="GO:0008270">
    <property type="term" value="F:zinc ion binding"/>
    <property type="evidence" value="ECO:0007669"/>
    <property type="project" value="UniProtKB-KW"/>
</dbReference>
<dbReference type="GO" id="GO:0003677">
    <property type="term" value="F:DNA binding"/>
    <property type="evidence" value="ECO:0007669"/>
    <property type="project" value="UniProtKB-KW"/>
</dbReference>
<evidence type="ECO:0000256" key="16">
    <source>
        <dbReference type="ARBA" id="ARBA00023280"/>
    </source>
</evidence>
<evidence type="ECO:0000256" key="18">
    <source>
        <dbReference type="SAM" id="MobiDB-lite"/>
    </source>
</evidence>
<evidence type="ECO:0000256" key="8">
    <source>
        <dbReference type="ARBA" id="ARBA00022830"/>
    </source>
</evidence>
<keyword evidence="2" id="KW-0244">Early protein</keyword>
<accession>A0A2Z5ENB5</accession>
<protein>
    <submittedName>
        <fullName evidence="19">E7 protein</fullName>
    </submittedName>
</protein>
<organism evidence="19">
    <name type="scientific">Erethizon dorsatum papillomavirus 2</name>
    <dbReference type="NCBI Taxonomy" id="2268125"/>
    <lineage>
        <taxon>Viruses</taxon>
        <taxon>Monodnaviria</taxon>
        <taxon>Shotokuvirae</taxon>
        <taxon>Cossaviricota</taxon>
        <taxon>Papovaviricetes</taxon>
        <taxon>Zurhausenvirales</taxon>
        <taxon>Papillomaviridae</taxon>
    </lineage>
</organism>
<keyword evidence="9" id="KW-0862">Zinc</keyword>
<dbReference type="InterPro" id="IPR000148">
    <property type="entry name" value="Papilloma_E7"/>
</dbReference>
<keyword evidence="17" id="KW-1078">G1/S host cell cycle checkpoint dysregulation by virus</keyword>
<evidence type="ECO:0000256" key="14">
    <source>
        <dbReference type="ARBA" id="ARBA00023200"/>
    </source>
</evidence>
<evidence type="ECO:0000256" key="6">
    <source>
        <dbReference type="ARBA" id="ARBA00022723"/>
    </source>
</evidence>
<keyword evidence="5" id="KW-1090">Inhibition of host innate immune response by virus</keyword>
<evidence type="ECO:0000256" key="9">
    <source>
        <dbReference type="ARBA" id="ARBA00022833"/>
    </source>
</evidence>
<evidence type="ECO:0000256" key="1">
    <source>
        <dbReference type="ARBA" id="ARBA00022504"/>
    </source>
</evidence>
<evidence type="ECO:0000256" key="5">
    <source>
        <dbReference type="ARBA" id="ARBA00022632"/>
    </source>
</evidence>
<dbReference type="Pfam" id="PF00527">
    <property type="entry name" value="E7"/>
    <property type="match status" value="1"/>
</dbReference>
<evidence type="ECO:0000256" key="12">
    <source>
        <dbReference type="ARBA" id="ARBA00023159"/>
    </source>
</evidence>
<dbReference type="GO" id="GO:0003700">
    <property type="term" value="F:DNA-binding transcription factor activity"/>
    <property type="evidence" value="ECO:0007669"/>
    <property type="project" value="InterPro"/>
</dbReference>
<dbReference type="GO" id="GO:0039502">
    <property type="term" value="P:symbiont-mediated suppression of host type I interferon-mediated signaling pathway"/>
    <property type="evidence" value="ECO:0007669"/>
    <property type="project" value="UniProtKB-KW"/>
</dbReference>
<evidence type="ECO:0000313" key="19">
    <source>
        <dbReference type="EMBL" id="AXB87777.1"/>
    </source>
</evidence>
<keyword evidence="4" id="KW-0945">Host-virus interaction</keyword>